<dbReference type="Gene3D" id="2.10.25.10">
    <property type="entry name" value="Laminin"/>
    <property type="match status" value="10"/>
</dbReference>
<feature type="domain" description="EGF-like" evidence="3">
    <location>
        <begin position="422"/>
        <end position="457"/>
    </location>
</feature>
<feature type="domain" description="EGF-like" evidence="3">
    <location>
        <begin position="207"/>
        <end position="240"/>
    </location>
</feature>
<feature type="domain" description="EGF-like" evidence="3">
    <location>
        <begin position="242"/>
        <end position="274"/>
    </location>
</feature>
<keyword evidence="1" id="KW-0812">Transmembrane</keyword>
<keyword evidence="1" id="KW-0472">Membrane</keyword>
<name>A0A9Q0S5J5_9DIPT</name>
<keyword evidence="5" id="KW-1185">Reference proteome</keyword>
<evidence type="ECO:0000313" key="5">
    <source>
        <dbReference type="Proteomes" id="UP001151699"/>
    </source>
</evidence>
<evidence type="ECO:0000259" key="3">
    <source>
        <dbReference type="SMART" id="SM00181"/>
    </source>
</evidence>
<dbReference type="OrthoDB" id="409374at2759"/>
<evidence type="ECO:0000256" key="2">
    <source>
        <dbReference type="SAM" id="SignalP"/>
    </source>
</evidence>
<feature type="domain" description="EGF-like" evidence="3">
    <location>
        <begin position="760"/>
        <end position="803"/>
    </location>
</feature>
<keyword evidence="1" id="KW-1133">Transmembrane helix</keyword>
<feature type="domain" description="EGF-like" evidence="3">
    <location>
        <begin position="626"/>
        <end position="659"/>
    </location>
</feature>
<dbReference type="SMART" id="SM00181">
    <property type="entry name" value="EGF"/>
    <property type="match status" value="17"/>
</dbReference>
<dbReference type="Proteomes" id="UP001151699">
    <property type="component" value="Chromosome A"/>
</dbReference>
<feature type="domain" description="EGF-like" evidence="3">
    <location>
        <begin position="728"/>
        <end position="757"/>
    </location>
</feature>
<feature type="domain" description="EGF-like" evidence="3">
    <location>
        <begin position="572"/>
        <end position="624"/>
    </location>
</feature>
<feature type="chain" id="PRO_5040427881" evidence="2">
    <location>
        <begin position="17"/>
        <end position="863"/>
    </location>
</feature>
<feature type="domain" description="EGF-like" evidence="3">
    <location>
        <begin position="96"/>
        <end position="127"/>
    </location>
</feature>
<evidence type="ECO:0000256" key="1">
    <source>
        <dbReference type="SAM" id="Phobius"/>
    </source>
</evidence>
<feature type="domain" description="EGF-like" evidence="3">
    <location>
        <begin position="341"/>
        <end position="376"/>
    </location>
</feature>
<feature type="domain" description="EGF-like" evidence="3">
    <location>
        <begin position="130"/>
        <end position="172"/>
    </location>
</feature>
<proteinExistence type="predicted"/>
<comment type="caution">
    <text evidence="4">The sequence shown here is derived from an EMBL/GenBank/DDBJ whole genome shotgun (WGS) entry which is preliminary data.</text>
</comment>
<dbReference type="InterPro" id="IPR003341">
    <property type="entry name" value="Cys_rich_tripleX"/>
</dbReference>
<keyword evidence="2" id="KW-0732">Signal</keyword>
<dbReference type="PANTHER" id="PTHR24047:SF29">
    <property type="entry name" value="EATER-RELATED"/>
    <property type="match status" value="1"/>
</dbReference>
<dbReference type="SUPFAM" id="SSF57184">
    <property type="entry name" value="Growth factor receptor domain"/>
    <property type="match status" value="1"/>
</dbReference>
<feature type="domain" description="EGF-like" evidence="3">
    <location>
        <begin position="378"/>
        <end position="414"/>
    </location>
</feature>
<dbReference type="InterPro" id="IPR053255">
    <property type="entry name" value="EGF-like_domain"/>
</dbReference>
<dbReference type="AlphaFoldDB" id="A0A9Q0S5J5"/>
<feature type="domain" description="EGF-like" evidence="3">
    <location>
        <begin position="174"/>
        <end position="205"/>
    </location>
</feature>
<dbReference type="Pfam" id="PF02363">
    <property type="entry name" value="C_tripleX"/>
    <property type="match status" value="11"/>
</dbReference>
<organism evidence="4 5">
    <name type="scientific">Pseudolycoriella hygida</name>
    <dbReference type="NCBI Taxonomy" id="35572"/>
    <lineage>
        <taxon>Eukaryota</taxon>
        <taxon>Metazoa</taxon>
        <taxon>Ecdysozoa</taxon>
        <taxon>Arthropoda</taxon>
        <taxon>Hexapoda</taxon>
        <taxon>Insecta</taxon>
        <taxon>Pterygota</taxon>
        <taxon>Neoptera</taxon>
        <taxon>Endopterygota</taxon>
        <taxon>Diptera</taxon>
        <taxon>Nematocera</taxon>
        <taxon>Sciaroidea</taxon>
        <taxon>Sciaridae</taxon>
        <taxon>Pseudolycoriella</taxon>
    </lineage>
</organism>
<feature type="domain" description="EGF-like" evidence="3">
    <location>
        <begin position="538"/>
        <end position="569"/>
    </location>
</feature>
<protein>
    <submittedName>
        <fullName evidence="4">Epidermal growth factor-like protein</fullName>
    </submittedName>
</protein>
<reference evidence="4" key="1">
    <citation type="submission" date="2022-07" db="EMBL/GenBank/DDBJ databases">
        <authorList>
            <person name="Trinca V."/>
            <person name="Uliana J.V.C."/>
            <person name="Torres T.T."/>
            <person name="Ward R.J."/>
            <person name="Monesi N."/>
        </authorList>
    </citation>
    <scope>NUCLEOTIDE SEQUENCE</scope>
    <source>
        <strain evidence="4">HSMRA1968</strain>
        <tissue evidence="4">Whole embryos</tissue>
    </source>
</reference>
<dbReference type="PANTHER" id="PTHR24047">
    <property type="entry name" value="FI01909P-RELATED"/>
    <property type="match status" value="1"/>
</dbReference>
<feature type="transmembrane region" description="Helical" evidence="1">
    <location>
        <begin position="815"/>
        <end position="837"/>
    </location>
</feature>
<sequence length="863" mass="93881">MIGVTVLLLSIKLAVALNSDGFCTSIETYKERVTYIETYRVSVPFTKKCRYVTYRTCYDYREEKKSQLASRDVLKTRIVKKCCQGYRQEDSKCMPICSASCINGTCTAPETCTCNKGFHKNDQQICVENECDPDRVDGNECPDGTCTPNGQCVCNKGFERKLSDASVKFKCVPICTQGCANGTCALPDKCVCNSGYESFNSSVCIPICEKGCMFGTCTDPEICTCFEGYQLQKGSQNICDPVCSSGCLNGVCVGPDECACNSGFDLNTESKECEPFCEEGCVNSKCTAPNTCTCDIGFLPSNVTHCVVPCENCTNGYCEEPNVCQCEIDYHLDNGTCVEDECSSVDNNCENGVCSNGTCECHSGYIKDASEVAVCSPVCSLQCINGYCTEPDVCQCIDGFEIVAKNVGAVGNCSNCTLQWNVCSAICVDCQNGTCNEGVCNCSEGYEHDSSNKGKCVITQLVDDSNNEFYKDRVVTYMKSYKVSVPITKKCSPDTPKPCVEYTNKIQQQVASRDVLKTRIVKKCCQGYRQEDSKCIPICSASCINGICTAPETCTCNKGFHKNDQQICVENECDPDRVNGKECPDGTCTPNGQCACNKGFERKLSDSTSSTNSGYESFNSSVCVPICEKGCMFGTCTDPEICTCFEGHQLRKGSHHICDPVCSSGCLNGVCVSPDECVCNSGFSLNEESKECRPFCEEECINSKCTAPNTCTCDIGYLPFNVTHCIVPCENCTNGYCEEANVCQCEIDYHLRSGVCVENECSGVGDSCENGVCWNGSCECNSGYMKDTSTVQMYESSNKGKCVITQLVDDSKNDLTIIILAFLVVVSIGVIGGLAYCGSRVWRSKISDRRVAYSTEEEATVLL</sequence>
<feature type="signal peptide" evidence="2">
    <location>
        <begin position="1"/>
        <end position="16"/>
    </location>
</feature>
<feature type="domain" description="EGF-like" evidence="3">
    <location>
        <begin position="661"/>
        <end position="693"/>
    </location>
</feature>
<dbReference type="InterPro" id="IPR000742">
    <property type="entry name" value="EGF"/>
</dbReference>
<gene>
    <name evidence="4" type="ORF">Bhyg_01433</name>
</gene>
<feature type="domain" description="EGF-like" evidence="3">
    <location>
        <begin position="276"/>
        <end position="307"/>
    </location>
</feature>
<feature type="domain" description="EGF-like" evidence="3">
    <location>
        <begin position="695"/>
        <end position="726"/>
    </location>
</feature>
<accession>A0A9Q0S5J5</accession>
<evidence type="ECO:0000313" key="4">
    <source>
        <dbReference type="EMBL" id="KAJ6646222.1"/>
    </source>
</evidence>
<dbReference type="EMBL" id="WJQU01000001">
    <property type="protein sequence ID" value="KAJ6646222.1"/>
    <property type="molecule type" value="Genomic_DNA"/>
</dbReference>
<feature type="domain" description="EGF-like" evidence="3">
    <location>
        <begin position="309"/>
        <end position="338"/>
    </location>
</feature>
<dbReference type="InterPro" id="IPR009030">
    <property type="entry name" value="Growth_fac_rcpt_cys_sf"/>
</dbReference>